<dbReference type="AlphaFoldDB" id="A0A9E4KCS4"/>
<reference evidence="2" key="1">
    <citation type="journal article" date="2021" name="Proc. Natl. Acad. Sci. U.S.A.">
        <title>Global biogeography of chemosynthetic symbionts reveals both localized and globally distributed symbiont groups. .</title>
        <authorList>
            <person name="Osvatic J.T."/>
            <person name="Wilkins L.G.E."/>
            <person name="Leibrecht L."/>
            <person name="Leray M."/>
            <person name="Zauner S."/>
            <person name="Polzin J."/>
            <person name="Camacho Y."/>
            <person name="Gros O."/>
            <person name="van Gils J.A."/>
            <person name="Eisen J.A."/>
            <person name="Petersen J.M."/>
            <person name="Yuen B."/>
        </authorList>
    </citation>
    <scope>NUCLEOTIDE SEQUENCE</scope>
    <source>
        <strain evidence="2">MAGclacostrist064TRANS</strain>
    </source>
</reference>
<protein>
    <recommendedName>
        <fullName evidence="1">Thiolase C-terminal domain-containing protein</fullName>
    </recommendedName>
</protein>
<dbReference type="Proteomes" id="UP000886667">
    <property type="component" value="Unassembled WGS sequence"/>
</dbReference>
<organism evidence="2 3">
    <name type="scientific">Candidatus Thiodiazotropha taylori</name>
    <dbReference type="NCBI Taxonomy" id="2792791"/>
    <lineage>
        <taxon>Bacteria</taxon>
        <taxon>Pseudomonadati</taxon>
        <taxon>Pseudomonadota</taxon>
        <taxon>Gammaproteobacteria</taxon>
        <taxon>Chromatiales</taxon>
        <taxon>Sedimenticolaceae</taxon>
        <taxon>Candidatus Thiodiazotropha</taxon>
    </lineage>
</organism>
<feature type="non-terminal residue" evidence="2">
    <location>
        <position position="1"/>
    </location>
</feature>
<dbReference type="SUPFAM" id="SSF53901">
    <property type="entry name" value="Thiolase-like"/>
    <property type="match status" value="1"/>
</dbReference>
<evidence type="ECO:0000259" key="1">
    <source>
        <dbReference type="Pfam" id="PF02803"/>
    </source>
</evidence>
<name>A0A9E4KCS4_9GAMM</name>
<dbReference type="Pfam" id="PF02803">
    <property type="entry name" value="Thiolase_C"/>
    <property type="match status" value="1"/>
</dbReference>
<dbReference type="InterPro" id="IPR020610">
    <property type="entry name" value="Thiolase_AS"/>
</dbReference>
<comment type="caution">
    <text evidence="2">The sequence shown here is derived from an EMBL/GenBank/DDBJ whole genome shotgun (WGS) entry which is preliminary data.</text>
</comment>
<dbReference type="InterPro" id="IPR016039">
    <property type="entry name" value="Thiolase-like"/>
</dbReference>
<dbReference type="GO" id="GO:0016747">
    <property type="term" value="F:acyltransferase activity, transferring groups other than amino-acyl groups"/>
    <property type="evidence" value="ECO:0007669"/>
    <property type="project" value="InterPro"/>
</dbReference>
<dbReference type="InterPro" id="IPR020617">
    <property type="entry name" value="Thiolase_C"/>
</dbReference>
<sequence length="36" mass="3679">VLHLLKTLQQRGATRGMASLCIGGGQGGAMLLEVAK</sequence>
<dbReference type="EMBL" id="JAEPCM010000431">
    <property type="protein sequence ID" value="MCG7947131.1"/>
    <property type="molecule type" value="Genomic_DNA"/>
</dbReference>
<dbReference type="PROSITE" id="PS00099">
    <property type="entry name" value="THIOLASE_3"/>
    <property type="match status" value="1"/>
</dbReference>
<feature type="domain" description="Thiolase C-terminal" evidence="1">
    <location>
        <begin position="2"/>
        <end position="33"/>
    </location>
</feature>
<accession>A0A9E4KCS4</accession>
<evidence type="ECO:0000313" key="3">
    <source>
        <dbReference type="Proteomes" id="UP000886667"/>
    </source>
</evidence>
<gene>
    <name evidence="2" type="ORF">JAZ07_12375</name>
</gene>
<dbReference type="Gene3D" id="3.40.47.10">
    <property type="match status" value="1"/>
</dbReference>
<proteinExistence type="predicted"/>
<evidence type="ECO:0000313" key="2">
    <source>
        <dbReference type="EMBL" id="MCG7947131.1"/>
    </source>
</evidence>